<dbReference type="PANTHER" id="PTHR47636">
    <property type="entry name" value="TRANSCRIPTIONAL REGULATORY PROTEIN RCO1"/>
    <property type="match status" value="1"/>
</dbReference>
<dbReference type="Gene3D" id="3.30.40.10">
    <property type="entry name" value="Zinc/RING finger domain, C3HC4 (zinc finger)"/>
    <property type="match status" value="2"/>
</dbReference>
<dbReference type="AlphaFoldDB" id="A0A9P7B3S4"/>
<feature type="compositionally biased region" description="Low complexity" evidence="5">
    <location>
        <begin position="220"/>
        <end position="230"/>
    </location>
</feature>
<keyword evidence="1" id="KW-0479">Metal-binding</keyword>
<dbReference type="InterPro" id="IPR011011">
    <property type="entry name" value="Znf_FYVE_PHD"/>
</dbReference>
<dbReference type="InterPro" id="IPR001965">
    <property type="entry name" value="Znf_PHD"/>
</dbReference>
<dbReference type="InterPro" id="IPR013083">
    <property type="entry name" value="Znf_RING/FYVE/PHD"/>
</dbReference>
<dbReference type="GO" id="GO:0008270">
    <property type="term" value="F:zinc ion binding"/>
    <property type="evidence" value="ECO:0007669"/>
    <property type="project" value="UniProtKB-KW"/>
</dbReference>
<dbReference type="CDD" id="cd15535">
    <property type="entry name" value="PHD1_Rco1"/>
    <property type="match status" value="1"/>
</dbReference>
<dbReference type="OrthoDB" id="5876363at2759"/>
<evidence type="ECO:0000256" key="4">
    <source>
        <dbReference type="PROSITE-ProRule" id="PRU00146"/>
    </source>
</evidence>
<feature type="region of interest" description="Disordered" evidence="5">
    <location>
        <begin position="215"/>
        <end position="263"/>
    </location>
</feature>
<reference evidence="7 8" key="1">
    <citation type="submission" date="2020-11" db="EMBL/GenBank/DDBJ databases">
        <title>Kefir isolates.</title>
        <authorList>
            <person name="Marcisauskas S."/>
            <person name="Kim Y."/>
            <person name="Blasche S."/>
        </authorList>
    </citation>
    <scope>NUCLEOTIDE SEQUENCE [LARGE SCALE GENOMIC DNA]</scope>
    <source>
        <strain evidence="7 8">OG2</strain>
    </source>
</reference>
<dbReference type="Proteomes" id="UP000750334">
    <property type="component" value="Unassembled WGS sequence"/>
</dbReference>
<dbReference type="SUPFAM" id="SSF57903">
    <property type="entry name" value="FYVE/PHD zinc finger"/>
    <property type="match status" value="2"/>
</dbReference>
<feature type="compositionally biased region" description="Basic and acidic residues" evidence="5">
    <location>
        <begin position="244"/>
        <end position="254"/>
    </location>
</feature>
<dbReference type="PROSITE" id="PS01359">
    <property type="entry name" value="ZF_PHD_1"/>
    <property type="match status" value="1"/>
</dbReference>
<accession>A0A9P7B3S4</accession>
<evidence type="ECO:0000256" key="2">
    <source>
        <dbReference type="ARBA" id="ARBA00022771"/>
    </source>
</evidence>
<dbReference type="EMBL" id="PUHR01000222">
    <property type="protein sequence ID" value="KAG0658076.1"/>
    <property type="molecule type" value="Genomic_DNA"/>
</dbReference>
<keyword evidence="8" id="KW-1185">Reference proteome</keyword>
<evidence type="ECO:0000256" key="1">
    <source>
        <dbReference type="ARBA" id="ARBA00022723"/>
    </source>
</evidence>
<keyword evidence="3" id="KW-0862">Zinc</keyword>
<dbReference type="InterPro" id="IPR052819">
    <property type="entry name" value="Chromatin_regulatory_protein"/>
</dbReference>
<dbReference type="InterPro" id="IPR019787">
    <property type="entry name" value="Znf_PHD-finger"/>
</dbReference>
<dbReference type="Pfam" id="PF00628">
    <property type="entry name" value="PHD"/>
    <property type="match status" value="1"/>
</dbReference>
<dbReference type="InterPro" id="IPR019786">
    <property type="entry name" value="Zinc_finger_PHD-type_CS"/>
</dbReference>
<feature type="domain" description="PHD-type" evidence="6">
    <location>
        <begin position="277"/>
        <end position="326"/>
    </location>
</feature>
<evidence type="ECO:0000256" key="5">
    <source>
        <dbReference type="SAM" id="MobiDB-lite"/>
    </source>
</evidence>
<feature type="compositionally biased region" description="Polar residues" evidence="5">
    <location>
        <begin position="1"/>
        <end position="21"/>
    </location>
</feature>
<dbReference type="PANTHER" id="PTHR47636:SF1">
    <property type="entry name" value="TRANSCRIPTIONAL REGULATORY PROTEIN RCO1"/>
    <property type="match status" value="1"/>
</dbReference>
<evidence type="ECO:0000256" key="3">
    <source>
        <dbReference type="ARBA" id="ARBA00022833"/>
    </source>
</evidence>
<dbReference type="SMART" id="SM00249">
    <property type="entry name" value="PHD"/>
    <property type="match status" value="2"/>
</dbReference>
<evidence type="ECO:0000313" key="7">
    <source>
        <dbReference type="EMBL" id="KAG0658076.1"/>
    </source>
</evidence>
<evidence type="ECO:0000313" key="8">
    <source>
        <dbReference type="Proteomes" id="UP000750334"/>
    </source>
</evidence>
<name>A0A9P7B3S4_MAUEX</name>
<gene>
    <name evidence="7" type="ORF">C6P45_002290</name>
</gene>
<dbReference type="PROSITE" id="PS50016">
    <property type="entry name" value="ZF_PHD_2"/>
    <property type="match status" value="1"/>
</dbReference>
<evidence type="ECO:0000259" key="6">
    <source>
        <dbReference type="PROSITE" id="PS50016"/>
    </source>
</evidence>
<proteinExistence type="predicted"/>
<feature type="region of interest" description="Disordered" evidence="5">
    <location>
        <begin position="1"/>
        <end position="23"/>
    </location>
</feature>
<comment type="caution">
    <text evidence="7">The sequence shown here is derived from an EMBL/GenBank/DDBJ whole genome shotgun (WGS) entry which is preliminary data.</text>
</comment>
<protein>
    <recommendedName>
        <fullName evidence="6">PHD-type domain-containing protein</fullName>
    </recommendedName>
</protein>
<sequence>MDQNTSQQRNSRPKRSSSLNVNYDLKKRKIIPDYKEDSKLKQVETPIVESSDNVTPQEDVPLYIYDKEGNIIGMNDTYKENSDINSNSNSSSLSPSVVSSSSDILNKATGLPLNQGPTPKIKKESLWNYKKSNNGTLSTTNSDGHIKILKTQVSNNLTKPSTLRFSLTNQHNEDTTVHDILLQSPSKQESLITKPHVKIKSAELKNSQLFNTNILDKKTSNSNSSSTESSQEPHSLRTKKDKKKVNYKEEKDHDDGEVEEEDAQISTVEEDNAIENDDFCSSCLQTGSFLCCDTCPKSFHFLCLDPPVDPNNLPEGDWSCNNCKFKKLYPNQTQFIKGEREFNKNNLVEYETKGKPQSKLFSKLFFQSESYNPRQFSLPKSIKDTFQSVKTGDRGQYSNSKEKPQLPFKVLFNAPYGQSVSKLDSYCPENHYVDDTPTTTGEEEEFLLCYRCGTTRFGTWQHPEDLRLLIKCDYCNTPWHLDCLPDVPRASLKNLGLKWKCPLHADTQVKRRLKRKTQHFYKPNQSCNFKNNGDIEIELDIIRSEGSRGMNDHFKKVSTGEDNNTIPILEEKSIQLDFVSKIYDFHQNEKYRNYKMDEILIDKLLKSGESKSDILPLLYFNAANHKSSKRLKKLWDFKELCSVASKQLGKDNTTKSISDLEIEQLHFLKKLIESKPKDEILKFFSLDQ</sequence>
<dbReference type="GO" id="GO:0032221">
    <property type="term" value="C:Rpd3S complex"/>
    <property type="evidence" value="ECO:0007669"/>
    <property type="project" value="TreeGrafter"/>
</dbReference>
<keyword evidence="2 4" id="KW-0863">Zinc-finger</keyword>
<organism evidence="7 8">
    <name type="scientific">Maudiozyma exigua</name>
    <name type="common">Yeast</name>
    <name type="synonym">Kazachstania exigua</name>
    <dbReference type="NCBI Taxonomy" id="34358"/>
    <lineage>
        <taxon>Eukaryota</taxon>
        <taxon>Fungi</taxon>
        <taxon>Dikarya</taxon>
        <taxon>Ascomycota</taxon>
        <taxon>Saccharomycotina</taxon>
        <taxon>Saccharomycetes</taxon>
        <taxon>Saccharomycetales</taxon>
        <taxon>Saccharomycetaceae</taxon>
        <taxon>Maudiozyma</taxon>
    </lineage>
</organism>
<dbReference type="GO" id="GO:0006357">
    <property type="term" value="P:regulation of transcription by RNA polymerase II"/>
    <property type="evidence" value="ECO:0007669"/>
    <property type="project" value="TreeGrafter"/>
</dbReference>